<evidence type="ECO:0000313" key="2">
    <source>
        <dbReference type="EMBL" id="UWX04907.1"/>
    </source>
</evidence>
<dbReference type="SUPFAM" id="SSF53067">
    <property type="entry name" value="Actin-like ATPase domain"/>
    <property type="match status" value="1"/>
</dbReference>
<keyword evidence="3" id="KW-1185">Reference proteome</keyword>
<reference evidence="2" key="1">
    <citation type="submission" date="2020-12" db="EMBL/GenBank/DDBJ databases">
        <title>Taurinivorans muris gen. nov., sp. nov., fundamental and realized metabolic niche of a ubiquitous sulfidogenic bacterium in the murine intestine.</title>
        <authorList>
            <person name="Ye H."/>
            <person name="Hanson B.T."/>
            <person name="Loy A."/>
        </authorList>
    </citation>
    <scope>NUCLEOTIDE SEQUENCE</scope>
    <source>
        <strain evidence="2">LT0009</strain>
    </source>
</reference>
<dbReference type="InterPro" id="IPR043129">
    <property type="entry name" value="ATPase_NBD"/>
</dbReference>
<accession>A0ABY5XYE8</accession>
<sequence length="244" mass="27252">MDELTLILNAAEKRLQFILLQDEILLHAEESEPQKNGTDPLLSHINHACRQLGTHPNRIKKIAATAGPGNFMGIRLTAAIAGAFCRANNGMQASINYMQALAYNYFAKEEEIIHIVTAGTRELVHSQCFQYINGMAQALQEIRLIPFEQLSGIPCEFCCGSGIRTEKVQEILKNHGCALLPSSFDSPSINSLLQCLKTVQWQKEDISPLYLKECDAVQNLPHIAELQGRNPEESRQELERLLKA</sequence>
<dbReference type="InterPro" id="IPR000905">
    <property type="entry name" value="Gcp-like_dom"/>
</dbReference>
<gene>
    <name evidence="2" type="ORF">JBF11_05275</name>
</gene>
<dbReference type="Proteomes" id="UP001058120">
    <property type="component" value="Chromosome"/>
</dbReference>
<dbReference type="Gene3D" id="3.30.420.40">
    <property type="match status" value="2"/>
</dbReference>
<dbReference type="Pfam" id="PF00814">
    <property type="entry name" value="TsaD"/>
    <property type="match status" value="1"/>
</dbReference>
<protein>
    <recommendedName>
        <fullName evidence="1">Gcp-like domain-containing protein</fullName>
    </recommendedName>
</protein>
<feature type="domain" description="Gcp-like" evidence="1">
    <location>
        <begin position="41"/>
        <end position="154"/>
    </location>
</feature>
<evidence type="ECO:0000259" key="1">
    <source>
        <dbReference type="Pfam" id="PF00814"/>
    </source>
</evidence>
<organism evidence="2 3">
    <name type="scientific">Taurinivorans muris</name>
    <dbReference type="NCBI Taxonomy" id="2787751"/>
    <lineage>
        <taxon>Bacteria</taxon>
        <taxon>Pseudomonadati</taxon>
        <taxon>Thermodesulfobacteriota</taxon>
        <taxon>Desulfovibrionia</taxon>
        <taxon>Desulfovibrionales</taxon>
        <taxon>Desulfovibrionaceae</taxon>
        <taxon>Taurinivorans</taxon>
    </lineage>
</organism>
<proteinExistence type="predicted"/>
<dbReference type="RefSeq" id="WP_334314462.1">
    <property type="nucleotide sequence ID" value="NZ_CP065938.1"/>
</dbReference>
<dbReference type="EMBL" id="CP065938">
    <property type="protein sequence ID" value="UWX04907.1"/>
    <property type="molecule type" value="Genomic_DNA"/>
</dbReference>
<evidence type="ECO:0000313" key="3">
    <source>
        <dbReference type="Proteomes" id="UP001058120"/>
    </source>
</evidence>
<name>A0ABY5XYE8_9BACT</name>